<dbReference type="Gene3D" id="1.10.3720.10">
    <property type="entry name" value="MetI-like"/>
    <property type="match status" value="1"/>
</dbReference>
<protein>
    <submittedName>
        <fullName evidence="10">Sugar ABC transporter permease</fullName>
    </submittedName>
</protein>
<dbReference type="PROSITE" id="PS50928">
    <property type="entry name" value="ABC_TM1"/>
    <property type="match status" value="1"/>
</dbReference>
<dbReference type="GO" id="GO:0055085">
    <property type="term" value="P:transmembrane transport"/>
    <property type="evidence" value="ECO:0007669"/>
    <property type="project" value="InterPro"/>
</dbReference>
<evidence type="ECO:0000256" key="6">
    <source>
        <dbReference type="ARBA" id="ARBA00023136"/>
    </source>
</evidence>
<dbReference type="CDD" id="cd06261">
    <property type="entry name" value="TM_PBP2"/>
    <property type="match status" value="1"/>
</dbReference>
<accession>A0A917ZSB2</accession>
<dbReference type="EMBL" id="BMMS01000018">
    <property type="protein sequence ID" value="GGO92315.1"/>
    <property type="molecule type" value="Genomic_DNA"/>
</dbReference>
<feature type="domain" description="ABC transmembrane type-1" evidence="9">
    <location>
        <begin position="96"/>
        <end position="314"/>
    </location>
</feature>
<sequence>MAVQTAEKAPPAPKRSAGGAPEKRGRKRAFGFDRKVTPYLFVIPFFVVFGVFGLYPILYTFWVSLHDWHLVNGELGFVGLDNFTELFHDPDFYRALRNTLSIFVISTFPQLLFALGIAWMLDTKLRARSFWRSAVLVPNVVSIVAVGVVFSQMFAPSDWSVSNWLLSLVGLGAVDWPANVWSSHLAISVMVIWRWTGYNALIYLAAMQAVPRELYESAELDGASRWTTFWSVTVPSIRPTIVFTVVISTIGGLQLFTEPLLFGGVNGQEGGSDHQFQTLTLLLYKYAFVQQNSGYASAISWVLFLLIALMAVVNLLLVRRISSTR</sequence>
<dbReference type="GO" id="GO:0005886">
    <property type="term" value="C:plasma membrane"/>
    <property type="evidence" value="ECO:0007669"/>
    <property type="project" value="UniProtKB-SubCell"/>
</dbReference>
<dbReference type="PANTHER" id="PTHR30193">
    <property type="entry name" value="ABC TRANSPORTER PERMEASE PROTEIN"/>
    <property type="match status" value="1"/>
</dbReference>
<dbReference type="Proteomes" id="UP000641932">
    <property type="component" value="Unassembled WGS sequence"/>
</dbReference>
<dbReference type="PANTHER" id="PTHR30193:SF37">
    <property type="entry name" value="INNER MEMBRANE ABC TRANSPORTER PERMEASE PROTEIN YCJO"/>
    <property type="match status" value="1"/>
</dbReference>
<keyword evidence="4 7" id="KW-0812">Transmembrane</keyword>
<dbReference type="InterPro" id="IPR051393">
    <property type="entry name" value="ABC_transporter_permease"/>
</dbReference>
<feature type="transmembrane region" description="Helical" evidence="7">
    <location>
        <begin position="185"/>
        <end position="206"/>
    </location>
</feature>
<reference evidence="10" key="2">
    <citation type="submission" date="2020-09" db="EMBL/GenBank/DDBJ databases">
        <authorList>
            <person name="Sun Q."/>
            <person name="Zhou Y."/>
        </authorList>
    </citation>
    <scope>NUCLEOTIDE SEQUENCE</scope>
    <source>
        <strain evidence="10">CGMCC 4.7201</strain>
    </source>
</reference>
<comment type="subcellular location">
    <subcellularLocation>
        <location evidence="1 7">Cell membrane</location>
        <topology evidence="1 7">Multi-pass membrane protein</topology>
    </subcellularLocation>
</comment>
<dbReference type="SUPFAM" id="SSF161098">
    <property type="entry name" value="MetI-like"/>
    <property type="match status" value="1"/>
</dbReference>
<comment type="similarity">
    <text evidence="7">Belongs to the binding-protein-dependent transport system permease family.</text>
</comment>
<proteinExistence type="inferred from homology"/>
<evidence type="ECO:0000313" key="11">
    <source>
        <dbReference type="Proteomes" id="UP000641932"/>
    </source>
</evidence>
<evidence type="ECO:0000256" key="3">
    <source>
        <dbReference type="ARBA" id="ARBA00022475"/>
    </source>
</evidence>
<evidence type="ECO:0000259" key="9">
    <source>
        <dbReference type="PROSITE" id="PS50928"/>
    </source>
</evidence>
<keyword evidence="11" id="KW-1185">Reference proteome</keyword>
<feature type="transmembrane region" description="Helical" evidence="7">
    <location>
        <begin position="133"/>
        <end position="155"/>
    </location>
</feature>
<evidence type="ECO:0000256" key="4">
    <source>
        <dbReference type="ARBA" id="ARBA00022692"/>
    </source>
</evidence>
<dbReference type="InterPro" id="IPR035906">
    <property type="entry name" value="MetI-like_sf"/>
</dbReference>
<evidence type="ECO:0000313" key="10">
    <source>
        <dbReference type="EMBL" id="GGO92315.1"/>
    </source>
</evidence>
<name>A0A917ZSB2_9ACTN</name>
<dbReference type="RefSeq" id="WP_189133319.1">
    <property type="nucleotide sequence ID" value="NZ_BMMS01000018.1"/>
</dbReference>
<feature type="transmembrane region" description="Helical" evidence="7">
    <location>
        <begin position="298"/>
        <end position="318"/>
    </location>
</feature>
<dbReference type="Pfam" id="PF00528">
    <property type="entry name" value="BPD_transp_1"/>
    <property type="match status" value="1"/>
</dbReference>
<keyword evidence="2 7" id="KW-0813">Transport</keyword>
<evidence type="ECO:0000256" key="1">
    <source>
        <dbReference type="ARBA" id="ARBA00004651"/>
    </source>
</evidence>
<keyword evidence="3" id="KW-1003">Cell membrane</keyword>
<organism evidence="10 11">
    <name type="scientific">Wenjunlia tyrosinilytica</name>
    <dbReference type="NCBI Taxonomy" id="1544741"/>
    <lineage>
        <taxon>Bacteria</taxon>
        <taxon>Bacillati</taxon>
        <taxon>Actinomycetota</taxon>
        <taxon>Actinomycetes</taxon>
        <taxon>Kitasatosporales</taxon>
        <taxon>Streptomycetaceae</taxon>
        <taxon>Wenjunlia</taxon>
    </lineage>
</organism>
<evidence type="ECO:0000256" key="5">
    <source>
        <dbReference type="ARBA" id="ARBA00022989"/>
    </source>
</evidence>
<gene>
    <name evidence="10" type="primary">cebF</name>
    <name evidence="10" type="ORF">GCM10012280_42210</name>
</gene>
<feature type="transmembrane region" description="Helical" evidence="7">
    <location>
        <begin position="100"/>
        <end position="121"/>
    </location>
</feature>
<keyword evidence="6 7" id="KW-0472">Membrane</keyword>
<feature type="region of interest" description="Disordered" evidence="8">
    <location>
        <begin position="1"/>
        <end position="25"/>
    </location>
</feature>
<reference evidence="10" key="1">
    <citation type="journal article" date="2014" name="Int. J. Syst. Evol. Microbiol.">
        <title>Complete genome sequence of Corynebacterium casei LMG S-19264T (=DSM 44701T), isolated from a smear-ripened cheese.</title>
        <authorList>
            <consortium name="US DOE Joint Genome Institute (JGI-PGF)"/>
            <person name="Walter F."/>
            <person name="Albersmeier A."/>
            <person name="Kalinowski J."/>
            <person name="Ruckert C."/>
        </authorList>
    </citation>
    <scope>NUCLEOTIDE SEQUENCE</scope>
    <source>
        <strain evidence="10">CGMCC 4.7201</strain>
    </source>
</reference>
<comment type="caution">
    <text evidence="10">The sequence shown here is derived from an EMBL/GenBank/DDBJ whole genome shotgun (WGS) entry which is preliminary data.</text>
</comment>
<keyword evidence="5 7" id="KW-1133">Transmembrane helix</keyword>
<dbReference type="AlphaFoldDB" id="A0A917ZSB2"/>
<feature type="transmembrane region" description="Helical" evidence="7">
    <location>
        <begin position="36"/>
        <end position="58"/>
    </location>
</feature>
<dbReference type="InterPro" id="IPR000515">
    <property type="entry name" value="MetI-like"/>
</dbReference>
<evidence type="ECO:0000256" key="2">
    <source>
        <dbReference type="ARBA" id="ARBA00022448"/>
    </source>
</evidence>
<evidence type="ECO:0000256" key="7">
    <source>
        <dbReference type="RuleBase" id="RU363032"/>
    </source>
</evidence>
<evidence type="ECO:0000256" key="8">
    <source>
        <dbReference type="SAM" id="MobiDB-lite"/>
    </source>
</evidence>